<dbReference type="PANTHER" id="PTHR30390">
    <property type="entry name" value="SEDOHEPTULOSE 7-PHOSPHATE ISOMERASE / DNAA INITIATOR-ASSOCIATING FACTOR FOR REPLICATION INITIATION"/>
    <property type="match status" value="1"/>
</dbReference>
<keyword evidence="13" id="KW-1185">Reference proteome</keyword>
<evidence type="ECO:0000256" key="8">
    <source>
        <dbReference type="ARBA" id="ARBA00023235"/>
    </source>
</evidence>
<evidence type="ECO:0000313" key="13">
    <source>
        <dbReference type="Proteomes" id="UP000004699"/>
    </source>
</evidence>
<comment type="pathway">
    <text evidence="10">Carbohydrate biosynthesis; D-glycero-D-manno-heptose 7-phosphate biosynthesis; D-glycero-alpha-D-manno-heptose 7-phosphate and D-glycero-beta-D-manno-heptose 7-phosphate from sedoheptulose 7-phosphate: step 1/1.</text>
</comment>
<evidence type="ECO:0000256" key="1">
    <source>
        <dbReference type="ARBA" id="ARBA00000348"/>
    </source>
</evidence>
<feature type="binding site" evidence="10">
    <location>
        <begin position="90"/>
        <end position="91"/>
    </location>
    <ligand>
        <name>substrate</name>
    </ligand>
</feature>
<dbReference type="eggNOG" id="COG0279">
    <property type="taxonomic scope" value="Bacteria"/>
</dbReference>
<dbReference type="HAMAP" id="MF_00067">
    <property type="entry name" value="GmhA"/>
    <property type="match status" value="1"/>
</dbReference>
<reference evidence="13" key="1">
    <citation type="journal article" date="2013" name="BMC Microbiol.">
        <title>Taxonomy and evolution of bacteriochlorophyll a-containing members of the OM60/NOR5 clade of marine gammaproteobacteria: description of Luminiphilus syltensis gen. nov., sp. nov., reclassification of Haliea rubra as Pseudohaliea rubra gen. nov., comb. nov., and emendation of Chromatocurvus halotolerans.</title>
        <authorList>
            <person name="Spring S."/>
            <person name="Riedel T."/>
            <person name="Sproer C."/>
            <person name="Yan S."/>
            <person name="Harder J."/>
            <person name="Fuchs B.M."/>
        </authorList>
    </citation>
    <scope>NUCLEOTIDE SEQUENCE [LARGE SCALE GENOMIC DNA]</scope>
    <source>
        <strain evidence="13">NOR51-B</strain>
    </source>
</reference>
<keyword evidence="5 10" id="KW-0963">Cytoplasm</keyword>
<dbReference type="RefSeq" id="WP_009019931.1">
    <property type="nucleotide sequence ID" value="NZ_DS999411.1"/>
</dbReference>
<evidence type="ECO:0000256" key="9">
    <source>
        <dbReference type="ARBA" id="ARBA00023277"/>
    </source>
</evidence>
<dbReference type="GO" id="GO:0097367">
    <property type="term" value="F:carbohydrate derivative binding"/>
    <property type="evidence" value="ECO:0007669"/>
    <property type="project" value="InterPro"/>
</dbReference>
<feature type="binding site" evidence="10">
    <location>
        <position position="176"/>
    </location>
    <ligand>
        <name>Zn(2+)</name>
        <dbReference type="ChEBI" id="CHEBI:29105"/>
    </ligand>
</feature>
<dbReference type="InterPro" id="IPR050099">
    <property type="entry name" value="SIS_GmhA/DiaA_subfam"/>
</dbReference>
<feature type="binding site" evidence="10">
    <location>
        <position position="61"/>
    </location>
    <ligand>
        <name>substrate</name>
    </ligand>
</feature>
<dbReference type="PANTHER" id="PTHR30390:SF6">
    <property type="entry name" value="DNAA INITIATOR-ASSOCIATING PROTEIN DIAA"/>
    <property type="match status" value="1"/>
</dbReference>
<dbReference type="PROSITE" id="PS51464">
    <property type="entry name" value="SIS"/>
    <property type="match status" value="1"/>
</dbReference>
<organism evidence="12 13">
    <name type="scientific">Luminiphilus syltensis NOR5-1B</name>
    <dbReference type="NCBI Taxonomy" id="565045"/>
    <lineage>
        <taxon>Bacteria</taxon>
        <taxon>Pseudomonadati</taxon>
        <taxon>Pseudomonadota</taxon>
        <taxon>Gammaproteobacteria</taxon>
        <taxon>Cellvibrionales</taxon>
        <taxon>Halieaceae</taxon>
        <taxon>Luminiphilus</taxon>
    </lineage>
</organism>
<evidence type="ECO:0000256" key="3">
    <source>
        <dbReference type="ARBA" id="ARBA00004496"/>
    </source>
</evidence>
<feature type="binding site" evidence="10">
    <location>
        <begin position="116"/>
        <end position="118"/>
    </location>
    <ligand>
        <name>substrate</name>
    </ligand>
</feature>
<comment type="miscellaneous">
    <text evidence="10">The reaction produces a racemic mixture of D-glycero-alpha-D-manno-heptose 7-phosphate and D-glycero-beta-D-manno-heptose 7-phosphate.</text>
</comment>
<comment type="subunit">
    <text evidence="10">Homotetramer.</text>
</comment>
<evidence type="ECO:0000256" key="7">
    <source>
        <dbReference type="ARBA" id="ARBA00022833"/>
    </source>
</evidence>
<feature type="binding site" evidence="10">
    <location>
        <position position="168"/>
    </location>
    <ligand>
        <name>Zn(2+)</name>
        <dbReference type="ChEBI" id="CHEBI:29105"/>
    </ligand>
</feature>
<dbReference type="STRING" id="565045.NOR51B_1130"/>
<keyword evidence="6 10" id="KW-0479">Metal-binding</keyword>
<comment type="subcellular location">
    <subcellularLocation>
        <location evidence="3 10">Cytoplasm</location>
    </subcellularLocation>
</comment>
<feature type="binding site" evidence="10">
    <location>
        <position position="61"/>
    </location>
    <ligand>
        <name>Zn(2+)</name>
        <dbReference type="ChEBI" id="CHEBI:29105"/>
    </ligand>
</feature>
<feature type="binding site" evidence="10">
    <location>
        <position position="121"/>
    </location>
    <ligand>
        <name>substrate</name>
    </ligand>
</feature>
<dbReference type="GO" id="GO:0008270">
    <property type="term" value="F:zinc ion binding"/>
    <property type="evidence" value="ECO:0007669"/>
    <property type="project" value="UniProtKB-UniRule"/>
</dbReference>
<evidence type="ECO:0000256" key="2">
    <source>
        <dbReference type="ARBA" id="ARBA00003172"/>
    </source>
</evidence>
<comment type="function">
    <text evidence="2 10">Catalyzes the isomerization of sedoheptulose 7-phosphate in D-glycero-D-manno-heptose 7-phosphate.</text>
</comment>
<dbReference type="EMBL" id="DS999411">
    <property type="protein sequence ID" value="EED35185.1"/>
    <property type="molecule type" value="Genomic_DNA"/>
</dbReference>
<accession>B8KYP1</accession>
<dbReference type="InterPro" id="IPR004515">
    <property type="entry name" value="Phosphoheptose_Isoase"/>
</dbReference>
<sequence length="190" mass="19823">MNAFIEQELSEHCDVIKALGSLTRDIADAARLCSAALDRGGRIYLCGNGGSAGDAQHIAAELIGRLIHDRKSLPAVALTTDTSALTAIANDYGYDHVFARQVEGLLSPGDVLIAISTSGNSANVLNAVDTAFEKGGTVVALSGKDGGELARRVDGCITVPSQTTARIQECHILIGHILCGLIESELGLRQ</sequence>
<dbReference type="UniPathway" id="UPA00041">
    <property type="reaction ID" value="UER00436"/>
</dbReference>
<keyword evidence="8 10" id="KW-0413">Isomerase</keyword>
<dbReference type="InterPro" id="IPR046348">
    <property type="entry name" value="SIS_dom_sf"/>
</dbReference>
<gene>
    <name evidence="10 12" type="primary">gmhA</name>
    <name evidence="12" type="ORF">NOR51B_1130</name>
</gene>
<dbReference type="GO" id="GO:0008968">
    <property type="term" value="F:D-sedoheptulose 7-phosphate isomerase activity"/>
    <property type="evidence" value="ECO:0007669"/>
    <property type="project" value="UniProtKB-UniRule"/>
</dbReference>
<dbReference type="Pfam" id="PF13580">
    <property type="entry name" value="SIS_2"/>
    <property type="match status" value="1"/>
</dbReference>
<dbReference type="GO" id="GO:0005737">
    <property type="term" value="C:cytoplasm"/>
    <property type="evidence" value="ECO:0007669"/>
    <property type="project" value="UniProtKB-SubCell"/>
</dbReference>
<dbReference type="GO" id="GO:2001061">
    <property type="term" value="P:D-glycero-D-manno-heptose 7-phosphate biosynthetic process"/>
    <property type="evidence" value="ECO:0007669"/>
    <property type="project" value="UniProtKB-UniPathway"/>
</dbReference>
<dbReference type="CDD" id="cd05006">
    <property type="entry name" value="SIS_GmhA"/>
    <property type="match status" value="1"/>
</dbReference>
<feature type="domain" description="SIS" evidence="11">
    <location>
        <begin position="33"/>
        <end position="190"/>
    </location>
</feature>
<evidence type="ECO:0000259" key="11">
    <source>
        <dbReference type="PROSITE" id="PS51464"/>
    </source>
</evidence>
<name>B8KYP1_9GAMM</name>
<evidence type="ECO:0000256" key="4">
    <source>
        <dbReference type="ARBA" id="ARBA00009894"/>
    </source>
</evidence>
<evidence type="ECO:0000256" key="10">
    <source>
        <dbReference type="HAMAP-Rule" id="MF_00067"/>
    </source>
</evidence>
<dbReference type="SUPFAM" id="SSF53697">
    <property type="entry name" value="SIS domain"/>
    <property type="match status" value="1"/>
</dbReference>
<feature type="binding site" evidence="10">
    <location>
        <position position="168"/>
    </location>
    <ligand>
        <name>substrate</name>
    </ligand>
</feature>
<dbReference type="Gene3D" id="3.40.50.10490">
    <property type="entry name" value="Glucose-6-phosphate isomerase like protein, domain 1"/>
    <property type="match status" value="1"/>
</dbReference>
<dbReference type="AlphaFoldDB" id="B8KYP1"/>
<dbReference type="EC" id="5.3.1.28" evidence="10"/>
<keyword evidence="7 10" id="KW-0862">Zinc</keyword>
<proteinExistence type="inferred from homology"/>
<evidence type="ECO:0000256" key="6">
    <source>
        <dbReference type="ARBA" id="ARBA00022723"/>
    </source>
</evidence>
<dbReference type="InterPro" id="IPR035461">
    <property type="entry name" value="GmhA/DiaA"/>
</dbReference>
<feature type="binding site" evidence="10">
    <location>
        <position position="57"/>
    </location>
    <ligand>
        <name>Zn(2+)</name>
        <dbReference type="ChEBI" id="CHEBI:29105"/>
    </ligand>
</feature>
<evidence type="ECO:0000256" key="5">
    <source>
        <dbReference type="ARBA" id="ARBA00022490"/>
    </source>
</evidence>
<dbReference type="InterPro" id="IPR001347">
    <property type="entry name" value="SIS_dom"/>
</dbReference>
<dbReference type="GO" id="GO:0005975">
    <property type="term" value="P:carbohydrate metabolic process"/>
    <property type="evidence" value="ECO:0007669"/>
    <property type="project" value="UniProtKB-UniRule"/>
</dbReference>
<evidence type="ECO:0000313" key="12">
    <source>
        <dbReference type="EMBL" id="EED35185.1"/>
    </source>
</evidence>
<comment type="catalytic activity">
    <reaction evidence="1 10">
        <text>2 D-sedoheptulose 7-phosphate = D-glycero-alpha-D-manno-heptose 7-phosphate + D-glycero-beta-D-manno-heptose 7-phosphate</text>
        <dbReference type="Rhea" id="RHEA:27489"/>
        <dbReference type="ChEBI" id="CHEBI:57483"/>
        <dbReference type="ChEBI" id="CHEBI:60203"/>
        <dbReference type="ChEBI" id="CHEBI:60204"/>
        <dbReference type="EC" id="5.3.1.28"/>
    </reaction>
</comment>
<feature type="binding site" evidence="10">
    <location>
        <begin position="48"/>
        <end position="50"/>
    </location>
    <ligand>
        <name>substrate</name>
    </ligand>
</feature>
<dbReference type="HOGENOM" id="CLU_080999_1_1_6"/>
<comment type="similarity">
    <text evidence="4 10">Belongs to the SIS family. GmhA subfamily.</text>
</comment>
<keyword evidence="9 10" id="KW-0119">Carbohydrate metabolism</keyword>
<protein>
    <recommendedName>
        <fullName evidence="10">Phosphoheptose isomerase</fullName>
        <ecNumber evidence="10">5.3.1.28</ecNumber>
    </recommendedName>
    <alternativeName>
        <fullName evidence="10">Sedoheptulose 7-phosphate isomerase</fullName>
    </alternativeName>
</protein>
<dbReference type="Proteomes" id="UP000004699">
    <property type="component" value="Unassembled WGS sequence"/>
</dbReference>
<comment type="cofactor">
    <cofactor evidence="10">
        <name>Zn(2+)</name>
        <dbReference type="ChEBI" id="CHEBI:29105"/>
    </cofactor>
    <text evidence="10">Binds 1 zinc ion per subunit.</text>
</comment>